<dbReference type="EMBL" id="KJ767492">
    <property type="protein sequence ID" value="AIH07117.1"/>
    <property type="molecule type" value="Genomic_DNA"/>
</dbReference>
<sequence>MQTVCASLCGYARIPTEEPSYEEVRVNTHPQGAALLRLQEALTAVNGLLPAPLTLEDVVASADNTRRLVRAQALARTYAACSRNIECLKQHHFTEDNPGLNAVVRSHMENSKRLADMCLAAITHLYLSVGAVDVTTDDIVDQTLRMTAESEVVMSDVVLLEKTLGVVAKPQASFDVSHNHELSIAKGENVGLKTSPIKSEATQLSEIKPPLIEVSDNNTSNLTKKTYSTETLQPVLTPKQTQDVQRTTPAIKKSHVMLV</sequence>
<dbReference type="GO" id="GO:0019033">
    <property type="term" value="C:viral tegument"/>
    <property type="evidence" value="ECO:0007669"/>
    <property type="project" value="UniProtKB-SubCell"/>
</dbReference>
<evidence type="ECO:0000256" key="7">
    <source>
        <dbReference type="ARBA" id="ARBA00022812"/>
    </source>
</evidence>
<comment type="subcellular location">
    <subcellularLocation>
        <location evidence="1">Host Golgi apparatus</location>
    </subcellularLocation>
    <subcellularLocation>
        <location evidence="2">Host cytoplasm</location>
    </subcellularLocation>
    <subcellularLocation>
        <location evidence="3">Virion tegument</location>
    </subcellularLocation>
</comment>
<keyword evidence="9" id="KW-0564">Palmitate</keyword>
<keyword evidence="11" id="KW-0449">Lipoprotein</keyword>
<evidence type="ECO:0000256" key="2">
    <source>
        <dbReference type="ARBA" id="ARBA00004192"/>
    </source>
</evidence>
<evidence type="ECO:0000256" key="4">
    <source>
        <dbReference type="ARBA" id="ARBA00006551"/>
    </source>
</evidence>
<dbReference type="EMBL" id="KU926319">
    <property type="protein sequence ID" value="ANS13468.1"/>
    <property type="molecule type" value="Genomic_DNA"/>
</dbReference>
<dbReference type="InterPro" id="IPR007625">
    <property type="entry name" value="Herpes_UL51"/>
</dbReference>
<evidence type="ECO:0000256" key="6">
    <source>
        <dbReference type="ARBA" id="ARBA00022580"/>
    </source>
</evidence>
<reference evidence="13" key="2">
    <citation type="journal article" date="2016" name="Virology">
        <title>Analysis of single nucleotide polymorphism among Varicella-Zoster Virus and identification of vaccine-specific sites.</title>
        <authorList>
            <person name="Jeon J.S."/>
            <person name="Won Y.H."/>
            <person name="Kim I.K."/>
            <person name="Ahn J.H."/>
            <person name="Shin O.S."/>
            <person name="Kim J.H."/>
            <person name="Lee C.H."/>
        </authorList>
    </citation>
    <scope>NUCLEOTIDE SEQUENCE</scope>
    <source>
        <strain evidence="13">YC02</strain>
    </source>
</reference>
<evidence type="ECO:0000313" key="12">
    <source>
        <dbReference type="EMBL" id="AIH07117.1"/>
    </source>
</evidence>
<dbReference type="Proteomes" id="UP000163083">
    <property type="component" value="Genome"/>
</dbReference>
<dbReference type="EMBL" id="MT370830">
    <property type="protein sequence ID" value="QWE79508.1"/>
    <property type="molecule type" value="Genomic_DNA"/>
</dbReference>
<organismHost>
    <name type="scientific">Homo sapiens</name>
    <name type="common">Human</name>
    <dbReference type="NCBI Taxonomy" id="9606"/>
</organismHost>
<evidence type="ECO:0000256" key="1">
    <source>
        <dbReference type="ARBA" id="ARBA00004136"/>
    </source>
</evidence>
<dbReference type="EMBL" id="MT370829">
    <property type="protein sequence ID" value="QWE79434.1"/>
    <property type="molecule type" value="Genomic_DNA"/>
</dbReference>
<keyword evidence="10" id="KW-1035">Host cytoplasm</keyword>
<reference evidence="12 16" key="1">
    <citation type="submission" date="2014-04" db="EMBL/GenBank/DDBJ databases">
        <title>Molecular Analysis of Varicella-Zoster Viruses Isolated from Korean Patients.</title>
        <authorList>
            <person name="Kim J.I."/>
            <person name="Ji G.Y."/>
            <person name="Park H.S."/>
            <person name="Lee C.H."/>
        </authorList>
    </citation>
    <scope>NUCLEOTIDE SEQUENCE [LARGE SCALE GENOMIC DNA]</scope>
    <source>
        <strain evidence="12">YC02</strain>
    </source>
</reference>
<protein>
    <submittedName>
        <fullName evidence="12">ORF7</fullName>
    </submittedName>
</protein>
<dbReference type="EMBL" id="KU926320">
    <property type="protein sequence ID" value="ANS13542.1"/>
    <property type="molecule type" value="Genomic_DNA"/>
</dbReference>
<evidence type="ECO:0000256" key="8">
    <source>
        <dbReference type="ARBA" id="ARBA00022844"/>
    </source>
</evidence>
<evidence type="ECO:0000256" key="9">
    <source>
        <dbReference type="ARBA" id="ARBA00023139"/>
    </source>
</evidence>
<evidence type="ECO:0000313" key="13">
    <source>
        <dbReference type="EMBL" id="ANS13468.1"/>
    </source>
</evidence>
<organism evidence="12 16">
    <name type="scientific">Human herpesvirus 3</name>
    <name type="common">HHV-3</name>
    <name type="synonym">Varicella-zoster virus</name>
    <dbReference type="NCBI Taxonomy" id="10335"/>
    <lineage>
        <taxon>Viruses</taxon>
        <taxon>Duplodnaviria</taxon>
        <taxon>Heunggongvirae</taxon>
        <taxon>Peploviricota</taxon>
        <taxon>Herviviricetes</taxon>
        <taxon>Herpesvirales</taxon>
        <taxon>Orthoherpesviridae</taxon>
        <taxon>Alphaherpesvirinae</taxon>
        <taxon>Varicellovirus</taxon>
        <taxon>Varicellovirus humanalpha3</taxon>
    </lineage>
</organism>
<reference evidence="14" key="3">
    <citation type="submission" date="2017-04" db="EMBL/GenBank/DDBJ databases">
        <title>Next Generation Sequencing (NGS) Analysis Reveals Attenuating Mutations in Varicella-Zoster Virus Following Extensive in vitro Passaging.</title>
        <authorList>
            <person name="Won Y.H."/>
            <person name="Park J.S."/>
            <person name="Kang J.H."/>
            <person name="Jeon J.S."/>
            <person name="Ahn J.H."/>
            <person name="Song M.J."/>
            <person name="Ok Sarah O.S."/>
            <person name="Lee C.H."/>
        </authorList>
    </citation>
    <scope>NUCLEOTIDE SEQUENCE</scope>
    <source>
        <strain evidence="14">YC02</strain>
    </source>
</reference>
<gene>
    <name evidence="12" type="primary">ORF7</name>
</gene>
<proteinExistence type="inferred from homology"/>
<evidence type="ECO:0000256" key="5">
    <source>
        <dbReference type="ARBA" id="ARBA00022553"/>
    </source>
</evidence>
<reference evidence="15" key="4">
    <citation type="submission" date="2020-04" db="EMBL/GenBank/DDBJ databases">
        <authorList>
            <person name="Yeon S.H."/>
            <person name="Kang S.H."/>
            <person name="Hwang H.R."/>
            <person name="Jeon J.S."/>
            <person name="Lee C.H."/>
        </authorList>
    </citation>
    <scope>NUCLEOTIDE SEQUENCE</scope>
    <source>
        <strain evidence="15">YC02</strain>
    </source>
</reference>
<name>A0A075X1B1_HHV3</name>
<keyword evidence="8" id="KW-0946">Virion</keyword>
<evidence type="ECO:0000313" key="15">
    <source>
        <dbReference type="EMBL" id="QWE79360.1"/>
    </source>
</evidence>
<evidence type="ECO:0000313" key="16">
    <source>
        <dbReference type="Proteomes" id="UP000163083"/>
    </source>
</evidence>
<keyword evidence="7" id="KW-1040">Host Golgi apparatus</keyword>
<keyword evidence="6" id="KW-0920">Virion tegument</keyword>
<evidence type="ECO:0000256" key="10">
    <source>
        <dbReference type="ARBA" id="ARBA00023200"/>
    </source>
</evidence>
<dbReference type="EMBL" id="MT370828">
    <property type="protein sequence ID" value="QWE79360.1"/>
    <property type="molecule type" value="Genomic_DNA"/>
</dbReference>
<dbReference type="GO" id="GO:0044177">
    <property type="term" value="C:host cell Golgi apparatus"/>
    <property type="evidence" value="ECO:0007669"/>
    <property type="project" value="UniProtKB-SubCell"/>
</dbReference>
<keyword evidence="5" id="KW-0597">Phosphoprotein</keyword>
<evidence type="ECO:0000256" key="3">
    <source>
        <dbReference type="ARBA" id="ARBA00004535"/>
    </source>
</evidence>
<dbReference type="EMBL" id="MF004348">
    <property type="protein sequence ID" value="AVY51172.1"/>
    <property type="molecule type" value="Genomic_DNA"/>
</dbReference>
<dbReference type="Pfam" id="PF04540">
    <property type="entry name" value="Herpes_UL51"/>
    <property type="match status" value="1"/>
</dbReference>
<accession>A0A075X1B1</accession>
<evidence type="ECO:0000256" key="11">
    <source>
        <dbReference type="ARBA" id="ARBA00023288"/>
    </source>
</evidence>
<evidence type="ECO:0000313" key="14">
    <source>
        <dbReference type="EMBL" id="AVY51172.1"/>
    </source>
</evidence>
<comment type="similarity">
    <text evidence="4">Belongs to the herpesviridae UL51 family.</text>
</comment>